<dbReference type="SMART" id="SM00740">
    <property type="entry name" value="PASTA"/>
    <property type="match status" value="4"/>
</dbReference>
<protein>
    <recommendedName>
        <fullName evidence="1">non-specific serine/threonine protein kinase</fullName>
        <ecNumber evidence="1">2.7.11.1</ecNumber>
    </recommendedName>
</protein>
<dbReference type="PROSITE" id="PS50011">
    <property type="entry name" value="PROTEIN_KINASE_DOM"/>
    <property type="match status" value="1"/>
</dbReference>
<dbReference type="PROSITE" id="PS51178">
    <property type="entry name" value="PASTA"/>
    <property type="match status" value="4"/>
</dbReference>
<comment type="catalytic activity">
    <reaction evidence="7">
        <text>L-threonyl-[protein] + ATP = O-phospho-L-threonyl-[protein] + ADP + H(+)</text>
        <dbReference type="Rhea" id="RHEA:46608"/>
        <dbReference type="Rhea" id="RHEA-COMP:11060"/>
        <dbReference type="Rhea" id="RHEA-COMP:11605"/>
        <dbReference type="ChEBI" id="CHEBI:15378"/>
        <dbReference type="ChEBI" id="CHEBI:30013"/>
        <dbReference type="ChEBI" id="CHEBI:30616"/>
        <dbReference type="ChEBI" id="CHEBI:61977"/>
        <dbReference type="ChEBI" id="CHEBI:456216"/>
        <dbReference type="EC" id="2.7.11.1"/>
    </reaction>
</comment>
<proteinExistence type="predicted"/>
<keyword evidence="3" id="KW-0808">Transferase</keyword>
<feature type="compositionally biased region" description="Low complexity" evidence="9">
    <location>
        <begin position="292"/>
        <end position="305"/>
    </location>
</feature>
<dbReference type="PROSITE" id="PS00108">
    <property type="entry name" value="PROTEIN_KINASE_ST"/>
    <property type="match status" value="1"/>
</dbReference>
<dbReference type="PANTHER" id="PTHR43289">
    <property type="entry name" value="MITOGEN-ACTIVATED PROTEIN KINASE KINASE KINASE 20-RELATED"/>
    <property type="match status" value="1"/>
</dbReference>
<feature type="domain" description="PASTA" evidence="12">
    <location>
        <begin position="508"/>
        <end position="574"/>
    </location>
</feature>
<dbReference type="InterPro" id="IPR008271">
    <property type="entry name" value="Ser/Thr_kinase_AS"/>
</dbReference>
<keyword evidence="4" id="KW-0547">Nucleotide-binding</keyword>
<dbReference type="SMART" id="SM00220">
    <property type="entry name" value="S_TKc"/>
    <property type="match status" value="1"/>
</dbReference>
<keyword evidence="6" id="KW-0067">ATP-binding</keyword>
<evidence type="ECO:0000256" key="4">
    <source>
        <dbReference type="ARBA" id="ARBA00022741"/>
    </source>
</evidence>
<evidence type="ECO:0000256" key="9">
    <source>
        <dbReference type="SAM" id="MobiDB-lite"/>
    </source>
</evidence>
<name>A0ABZ2ML16_9MICO</name>
<feature type="domain" description="PASTA" evidence="12">
    <location>
        <begin position="575"/>
        <end position="638"/>
    </location>
</feature>
<evidence type="ECO:0000313" key="14">
    <source>
        <dbReference type="Proteomes" id="UP001382727"/>
    </source>
</evidence>
<dbReference type="InterPro" id="IPR005543">
    <property type="entry name" value="PASTA_dom"/>
</dbReference>
<evidence type="ECO:0000256" key="3">
    <source>
        <dbReference type="ARBA" id="ARBA00022679"/>
    </source>
</evidence>
<dbReference type="RefSeq" id="WP_338752003.1">
    <property type="nucleotide sequence ID" value="NZ_CP144913.1"/>
</dbReference>
<keyword evidence="10" id="KW-0812">Transmembrane</keyword>
<dbReference type="GO" id="GO:0016301">
    <property type="term" value="F:kinase activity"/>
    <property type="evidence" value="ECO:0007669"/>
    <property type="project" value="UniProtKB-KW"/>
</dbReference>
<feature type="domain" description="Protein kinase" evidence="11">
    <location>
        <begin position="17"/>
        <end position="278"/>
    </location>
</feature>
<feature type="domain" description="PASTA" evidence="12">
    <location>
        <begin position="440"/>
        <end position="507"/>
    </location>
</feature>
<reference evidence="13 14" key="1">
    <citation type="submission" date="2024-02" db="EMBL/GenBank/DDBJ databases">
        <title>Janibacter sp. nov., isolated from gut of marine sandworm.</title>
        <authorList>
            <person name="Kim B."/>
            <person name="Jun M.O."/>
            <person name="Shin N.-R."/>
        </authorList>
    </citation>
    <scope>NUCLEOTIDE SEQUENCE [LARGE SCALE GENOMIC DNA]</scope>
    <source>
        <strain evidence="13 14">A1S7</strain>
    </source>
</reference>
<dbReference type="CDD" id="cd06577">
    <property type="entry name" value="PASTA_pknB"/>
    <property type="match status" value="4"/>
</dbReference>
<dbReference type="Pfam" id="PF00069">
    <property type="entry name" value="Pkinase"/>
    <property type="match status" value="1"/>
</dbReference>
<evidence type="ECO:0000256" key="10">
    <source>
        <dbReference type="SAM" id="Phobius"/>
    </source>
</evidence>
<keyword evidence="5 13" id="KW-0418">Kinase</keyword>
<keyword evidence="10" id="KW-0472">Membrane</keyword>
<dbReference type="EC" id="2.7.11.1" evidence="1"/>
<gene>
    <name evidence="13" type="primary">pknB</name>
    <name evidence="13" type="ORF">V1351_06865</name>
</gene>
<evidence type="ECO:0000256" key="6">
    <source>
        <dbReference type="ARBA" id="ARBA00022840"/>
    </source>
</evidence>
<feature type="transmembrane region" description="Helical" evidence="10">
    <location>
        <begin position="349"/>
        <end position="369"/>
    </location>
</feature>
<evidence type="ECO:0000256" key="2">
    <source>
        <dbReference type="ARBA" id="ARBA00022527"/>
    </source>
</evidence>
<evidence type="ECO:0000256" key="1">
    <source>
        <dbReference type="ARBA" id="ARBA00012513"/>
    </source>
</evidence>
<dbReference type="PANTHER" id="PTHR43289:SF34">
    <property type="entry name" value="SERINE_THREONINE-PROTEIN KINASE YBDM-RELATED"/>
    <property type="match status" value="1"/>
</dbReference>
<keyword evidence="10" id="KW-1133">Transmembrane helix</keyword>
<dbReference type="CDD" id="cd14014">
    <property type="entry name" value="STKc_PknB_like"/>
    <property type="match status" value="1"/>
</dbReference>
<feature type="domain" description="PASTA" evidence="12">
    <location>
        <begin position="372"/>
        <end position="439"/>
    </location>
</feature>
<dbReference type="Gene3D" id="3.30.10.20">
    <property type="match status" value="4"/>
</dbReference>
<evidence type="ECO:0000259" key="11">
    <source>
        <dbReference type="PROSITE" id="PS50011"/>
    </source>
</evidence>
<dbReference type="InterPro" id="IPR011009">
    <property type="entry name" value="Kinase-like_dom_sf"/>
</dbReference>
<organism evidence="13 14">
    <name type="scientific">Janibacter alittae</name>
    <dbReference type="NCBI Taxonomy" id="3115209"/>
    <lineage>
        <taxon>Bacteria</taxon>
        <taxon>Bacillati</taxon>
        <taxon>Actinomycetota</taxon>
        <taxon>Actinomycetes</taxon>
        <taxon>Micrococcales</taxon>
        <taxon>Intrasporangiaceae</taxon>
        <taxon>Janibacter</taxon>
    </lineage>
</organism>
<feature type="region of interest" description="Disordered" evidence="9">
    <location>
        <begin position="282"/>
        <end position="344"/>
    </location>
</feature>
<evidence type="ECO:0000259" key="12">
    <source>
        <dbReference type="PROSITE" id="PS51178"/>
    </source>
</evidence>
<dbReference type="Proteomes" id="UP001382727">
    <property type="component" value="Chromosome"/>
</dbReference>
<dbReference type="Gene3D" id="3.30.200.20">
    <property type="entry name" value="Phosphorylase Kinase, domain 1"/>
    <property type="match status" value="1"/>
</dbReference>
<evidence type="ECO:0000256" key="5">
    <source>
        <dbReference type="ARBA" id="ARBA00022777"/>
    </source>
</evidence>
<accession>A0ABZ2ML16</accession>
<keyword evidence="2" id="KW-0723">Serine/threonine-protein kinase</keyword>
<feature type="compositionally biased region" description="Low complexity" evidence="9">
    <location>
        <begin position="312"/>
        <end position="321"/>
    </location>
</feature>
<evidence type="ECO:0000313" key="13">
    <source>
        <dbReference type="EMBL" id="WXB77792.1"/>
    </source>
</evidence>
<evidence type="ECO:0000256" key="8">
    <source>
        <dbReference type="ARBA" id="ARBA00048679"/>
    </source>
</evidence>
<dbReference type="EMBL" id="CP144913">
    <property type="protein sequence ID" value="WXB77792.1"/>
    <property type="molecule type" value="Genomic_DNA"/>
</dbReference>
<sequence>MTTASHPLVGELVDGRYRVLRHIADGGMATVLLATDTRLDRDVALKVMRPDLAADQTFVSRFRREARSAARLSHPNVVPVYDQGEDEGRVFLAMEYVEGRSARELIDAEGALTPRAALDLVESILMGLSVAHDAGYIHRDVKPENVLIADNGQVKVADFGLARAVTSQTATADDGVLYGTVAYLSPEQVERGIADARSDIYAAGLVLFELLTGTRAIEGESPIHIAFQHVHGGVPAPSERVAELPAPLDDLVALATHRDPDERPRDAGQYLESLHAVREELTPGQLDRRPSGAAAAATAGAATLAHPRPSRTRALAATTTADHTPGATAAVPVGTQREDPPSPRRRGRALLAALLVLLLLVGGAGYWYVTTGPGGSVLVPDVAGQTRDEASTTLAEHDLELTEQTAFSEEVAAGSAITSNPPPETELTKGEDVTVVFSKGPERYEVPELAGTTPEEAKAALAERNLALGDATKQWHESVAAGEIISTAPTAGTELKRDEQVAVVVSKGPEPITVPSVKGQSADAAASAIEAAGLAVARADDVYSTTVPEGSVVSQSPASGTLVRGETVTLTVSKGPEMVTVPQVKGLTEAQATQKLEAAGFSVKVDTFFGGILDEVTATRPSGGQSVTKGSTVTILVI</sequence>
<dbReference type="SUPFAM" id="SSF56112">
    <property type="entry name" value="Protein kinase-like (PK-like)"/>
    <property type="match status" value="1"/>
</dbReference>
<dbReference type="NCBIfam" id="NF033483">
    <property type="entry name" value="PknB_PASTA_kin"/>
    <property type="match status" value="1"/>
</dbReference>
<dbReference type="Gene3D" id="1.10.510.10">
    <property type="entry name" value="Transferase(Phosphotransferase) domain 1"/>
    <property type="match status" value="1"/>
</dbReference>
<comment type="catalytic activity">
    <reaction evidence="8">
        <text>L-seryl-[protein] + ATP = O-phospho-L-seryl-[protein] + ADP + H(+)</text>
        <dbReference type="Rhea" id="RHEA:17989"/>
        <dbReference type="Rhea" id="RHEA-COMP:9863"/>
        <dbReference type="Rhea" id="RHEA-COMP:11604"/>
        <dbReference type="ChEBI" id="CHEBI:15378"/>
        <dbReference type="ChEBI" id="CHEBI:29999"/>
        <dbReference type="ChEBI" id="CHEBI:30616"/>
        <dbReference type="ChEBI" id="CHEBI:83421"/>
        <dbReference type="ChEBI" id="CHEBI:456216"/>
        <dbReference type="EC" id="2.7.11.1"/>
    </reaction>
</comment>
<evidence type="ECO:0000256" key="7">
    <source>
        <dbReference type="ARBA" id="ARBA00047899"/>
    </source>
</evidence>
<keyword evidence="14" id="KW-1185">Reference proteome</keyword>
<dbReference type="Pfam" id="PF03793">
    <property type="entry name" value="PASTA"/>
    <property type="match status" value="4"/>
</dbReference>
<dbReference type="InterPro" id="IPR000719">
    <property type="entry name" value="Prot_kinase_dom"/>
</dbReference>